<dbReference type="EMBL" id="CP060697">
    <property type="protein sequence ID" value="QNM83558.1"/>
    <property type="molecule type" value="Genomic_DNA"/>
</dbReference>
<evidence type="ECO:0000256" key="5">
    <source>
        <dbReference type="SAM" id="MobiDB-lite"/>
    </source>
</evidence>
<evidence type="ECO:0000256" key="1">
    <source>
        <dbReference type="ARBA" id="ARBA00000085"/>
    </source>
</evidence>
<dbReference type="InterPro" id="IPR005467">
    <property type="entry name" value="His_kinase_dom"/>
</dbReference>
<evidence type="ECO:0000313" key="8">
    <source>
        <dbReference type="Proteomes" id="UP000515861"/>
    </source>
</evidence>
<comment type="catalytic activity">
    <reaction evidence="1">
        <text>ATP + protein L-histidine = ADP + protein N-phospho-L-histidine.</text>
        <dbReference type="EC" id="2.7.13.3"/>
    </reaction>
</comment>
<feature type="compositionally biased region" description="Low complexity" evidence="5">
    <location>
        <begin position="137"/>
        <end position="146"/>
    </location>
</feature>
<accession>A0A7G9L4K9</accession>
<evidence type="ECO:0000259" key="6">
    <source>
        <dbReference type="PROSITE" id="PS50109"/>
    </source>
</evidence>
<dbReference type="Gene3D" id="1.10.287.130">
    <property type="match status" value="1"/>
</dbReference>
<keyword evidence="3" id="KW-0808">Transferase</keyword>
<dbReference type="RefSeq" id="WP_187480513.1">
    <property type="nucleotide sequence ID" value="NZ_CP060697.1"/>
</dbReference>
<name>A0A7G9L4K9_9SPHN</name>
<organism evidence="7 8">
    <name type="scientific">Sphingomonas sabuli</name>
    <dbReference type="NCBI Taxonomy" id="2764186"/>
    <lineage>
        <taxon>Bacteria</taxon>
        <taxon>Pseudomonadati</taxon>
        <taxon>Pseudomonadota</taxon>
        <taxon>Alphaproteobacteria</taxon>
        <taxon>Sphingomonadales</taxon>
        <taxon>Sphingomonadaceae</taxon>
        <taxon>Sphingomonas</taxon>
    </lineage>
</organism>
<evidence type="ECO:0000256" key="3">
    <source>
        <dbReference type="ARBA" id="ARBA00022679"/>
    </source>
</evidence>
<reference evidence="7 8" key="1">
    <citation type="submission" date="2020-08" db="EMBL/GenBank/DDBJ databases">
        <title>Sphingomonas sp. sand1-3 16S ribosomal RNA gene Genome sequencing and assembly.</title>
        <authorList>
            <person name="Kang M."/>
        </authorList>
    </citation>
    <scope>NUCLEOTIDE SEQUENCE [LARGE SCALE GENOMIC DNA]</scope>
    <source>
        <strain evidence="8">sand1-3</strain>
    </source>
</reference>
<evidence type="ECO:0000256" key="4">
    <source>
        <dbReference type="ARBA" id="ARBA00022777"/>
    </source>
</evidence>
<dbReference type="SUPFAM" id="SSF47384">
    <property type="entry name" value="Homodimeric domain of signal transducing histidine kinase"/>
    <property type="match status" value="1"/>
</dbReference>
<evidence type="ECO:0000256" key="2">
    <source>
        <dbReference type="ARBA" id="ARBA00012438"/>
    </source>
</evidence>
<dbReference type="CDD" id="cd00082">
    <property type="entry name" value="HisKA"/>
    <property type="match status" value="1"/>
</dbReference>
<dbReference type="Pfam" id="PF00512">
    <property type="entry name" value="HisKA"/>
    <property type="match status" value="1"/>
</dbReference>
<sequence length="493" mass="52508">MRFDDRLYTVLAQQPTTAHDRAVRWRQLVELVARSPANGDDALVRQAIDAIAADRASIDDRVRIAAALAVAALPLPERLVSAFAADTLAVAAPVLASARLTASEWKQVAGAASEECRGFIAAMRSEQPQQPAPPALEPDQPAEPAQSDLIPSISEVVARIERIRHARDEEDAAPIEAPDGAPPQLFRWECNEAGEIDWVDGAPRGALVGQSIAHVGAGIDKVVERAFGSRAPFQDGLLELPADATVGGTWKISGVPAFDRASGRFAGYRGLAERADADSLAAHAPTSMRELAHEIRTPLNAIIGFAEMITGEYLGPAGDRYRARAADIVGQARLLLTAVEDLDFAARLGSGNGSERTRFNLGTLVEDSSPALREMAEARGATLDAARSTRDLTVSFHPELARRLVTRMCGVAIDAAEEGEVLRLSVDDRDTCCRVSISRPRALRGVSDADLLGTGDDTFGKGFALRLVRGLARAAGASLVLASDAFILELPRD</sequence>
<feature type="region of interest" description="Disordered" evidence="5">
    <location>
        <begin position="126"/>
        <end position="148"/>
    </location>
</feature>
<dbReference type="AlphaFoldDB" id="A0A7G9L4K9"/>
<protein>
    <recommendedName>
        <fullName evidence="2">histidine kinase</fullName>
        <ecNumber evidence="2">2.7.13.3</ecNumber>
    </recommendedName>
</protein>
<dbReference type="KEGG" id="ssau:H8M03_04305"/>
<keyword evidence="8" id="KW-1185">Reference proteome</keyword>
<dbReference type="GO" id="GO:0000156">
    <property type="term" value="F:phosphorelay response regulator activity"/>
    <property type="evidence" value="ECO:0007669"/>
    <property type="project" value="TreeGrafter"/>
</dbReference>
<evidence type="ECO:0000313" key="7">
    <source>
        <dbReference type="EMBL" id="QNM83558.1"/>
    </source>
</evidence>
<dbReference type="EC" id="2.7.13.3" evidence="2"/>
<dbReference type="InterPro" id="IPR050351">
    <property type="entry name" value="BphY/WalK/GraS-like"/>
</dbReference>
<dbReference type="InterPro" id="IPR003661">
    <property type="entry name" value="HisK_dim/P_dom"/>
</dbReference>
<dbReference type="SMART" id="SM00388">
    <property type="entry name" value="HisKA"/>
    <property type="match status" value="1"/>
</dbReference>
<keyword evidence="4 7" id="KW-0418">Kinase</keyword>
<feature type="domain" description="Histidine kinase" evidence="6">
    <location>
        <begin position="290"/>
        <end position="484"/>
    </location>
</feature>
<dbReference type="Proteomes" id="UP000515861">
    <property type="component" value="Chromosome"/>
</dbReference>
<dbReference type="PANTHER" id="PTHR42878:SF14">
    <property type="entry name" value="OSMOLARITY TWO-COMPONENT SYSTEM PROTEIN SSK1"/>
    <property type="match status" value="1"/>
</dbReference>
<dbReference type="GO" id="GO:0030295">
    <property type="term" value="F:protein kinase activator activity"/>
    <property type="evidence" value="ECO:0007669"/>
    <property type="project" value="TreeGrafter"/>
</dbReference>
<dbReference type="GO" id="GO:0000155">
    <property type="term" value="F:phosphorelay sensor kinase activity"/>
    <property type="evidence" value="ECO:0007669"/>
    <property type="project" value="InterPro"/>
</dbReference>
<dbReference type="GO" id="GO:0007234">
    <property type="term" value="P:osmosensory signaling via phosphorelay pathway"/>
    <property type="evidence" value="ECO:0007669"/>
    <property type="project" value="TreeGrafter"/>
</dbReference>
<gene>
    <name evidence="7" type="ORF">H8M03_04305</name>
</gene>
<dbReference type="PROSITE" id="PS50109">
    <property type="entry name" value="HIS_KIN"/>
    <property type="match status" value="1"/>
</dbReference>
<proteinExistence type="predicted"/>
<dbReference type="InterPro" id="IPR036097">
    <property type="entry name" value="HisK_dim/P_sf"/>
</dbReference>
<dbReference type="PANTHER" id="PTHR42878">
    <property type="entry name" value="TWO-COMPONENT HISTIDINE KINASE"/>
    <property type="match status" value="1"/>
</dbReference>